<dbReference type="PANTHER" id="PTHR45527">
    <property type="entry name" value="NONRIBOSOMAL PEPTIDE SYNTHETASE"/>
    <property type="match status" value="1"/>
</dbReference>
<dbReference type="InterPro" id="IPR045851">
    <property type="entry name" value="AMP-bd_C_sf"/>
</dbReference>
<dbReference type="SUPFAM" id="SSF56801">
    <property type="entry name" value="Acetyl-CoA synthetase-like"/>
    <property type="match status" value="1"/>
</dbReference>
<gene>
    <name evidence="3" type="ORF">ACFFIA_03260</name>
</gene>
<dbReference type="Gene3D" id="3.30.559.30">
    <property type="entry name" value="Nonribosomal peptide synthetase, condensation domain"/>
    <property type="match status" value="1"/>
</dbReference>
<reference evidence="3 4" key="1">
    <citation type="submission" date="2024-09" db="EMBL/GenBank/DDBJ databases">
        <authorList>
            <person name="Sun Q."/>
            <person name="Mori K."/>
        </authorList>
    </citation>
    <scope>NUCLEOTIDE SEQUENCE [LARGE SCALE GENOMIC DNA]</scope>
    <source>
        <strain evidence="3 4">TBRC 3947</strain>
    </source>
</reference>
<dbReference type="SUPFAM" id="SSF52777">
    <property type="entry name" value="CoA-dependent acyltransferases"/>
    <property type="match status" value="2"/>
</dbReference>
<dbReference type="EMBL" id="JBHLUH010000004">
    <property type="protein sequence ID" value="MFC0526671.1"/>
    <property type="molecule type" value="Genomic_DNA"/>
</dbReference>
<evidence type="ECO:0000259" key="2">
    <source>
        <dbReference type="Pfam" id="PF00668"/>
    </source>
</evidence>
<dbReference type="Gene3D" id="3.30.559.10">
    <property type="entry name" value="Chloramphenicol acetyltransferase-like domain"/>
    <property type="match status" value="1"/>
</dbReference>
<dbReference type="Pfam" id="PF00668">
    <property type="entry name" value="Condensation"/>
    <property type="match status" value="1"/>
</dbReference>
<name>A0ABV6LW92_9ACTN</name>
<proteinExistence type="predicted"/>
<feature type="domain" description="Condensation" evidence="2">
    <location>
        <begin position="8"/>
        <end position="317"/>
    </location>
</feature>
<dbReference type="Gene3D" id="3.30.300.30">
    <property type="match status" value="1"/>
</dbReference>
<sequence>MPSARTDEHIPLMASQEFLWLISWSTPPQANNVVVWDLPAKVTNAEVTKAFSTLLLRYEALRTTFGLTDAGLPYQKVATTTPHSIPEYDLSADPQIAFEVTSEVSASVIQPHGCPLYHVAILADREMRWLVLAVSHLVADGESMDVLRRAFYQILLGEAPLDAGRQPAEQALLETSPAYRRRLDRALAGFEEAVRQAPARLFPLMRHEVPPGTCLLARLRSAAVDSAARGLAARLGVTTPAIYSTVFVACLTTLSRNPHYAIYVNFRGRFDAAMEGSVGCYFTRGLVAGSTGDGVSFLALTRSIQEQTLRAMESSIYSHCEAEEARVRVERARGRLLPLASTFDYAEASPEGPPRDETACDEVSVEETEHPIPNNELSIMVRAGAGTAELELLGSAAALTGDELASAVRAMGQVIVALSEDPGALDADIGKLLRRHGMPQQAYGPDVVYSDATWINLAATRELVASHEYVRDACVVASGDSTLVAYVVAKSPELRPWQLRRHMLDQLHAHPGAAVPHRFSVVDASPPSGERDATAWERQTVVEEGDGRWSPRREPASLKEHAISSAIRRFHPGIEVDVNTDYVSLGGHALLAPAVARTVEGSGYAGLTALDLLQPCSIAALARRLSPRRLPPKW</sequence>
<comment type="caution">
    <text evidence="3">The sequence shown here is derived from an EMBL/GenBank/DDBJ whole genome shotgun (WGS) entry which is preliminary data.</text>
</comment>
<evidence type="ECO:0000313" key="4">
    <source>
        <dbReference type="Proteomes" id="UP001589867"/>
    </source>
</evidence>
<dbReference type="PANTHER" id="PTHR45527:SF10">
    <property type="entry name" value="PYOCHELIN SYNTHASE PCHF"/>
    <property type="match status" value="1"/>
</dbReference>
<protein>
    <submittedName>
        <fullName evidence="3">Condensation domain-containing protein</fullName>
    </submittedName>
</protein>
<keyword evidence="1" id="KW-0436">Ligase</keyword>
<accession>A0ABV6LW92</accession>
<evidence type="ECO:0000313" key="3">
    <source>
        <dbReference type="EMBL" id="MFC0526671.1"/>
    </source>
</evidence>
<dbReference type="InterPro" id="IPR023213">
    <property type="entry name" value="CAT-like_dom_sf"/>
</dbReference>
<keyword evidence="4" id="KW-1185">Reference proteome</keyword>
<evidence type="ECO:0000256" key="1">
    <source>
        <dbReference type="ARBA" id="ARBA00022598"/>
    </source>
</evidence>
<dbReference type="RefSeq" id="WP_377244982.1">
    <property type="nucleotide sequence ID" value="NZ_JBHLUH010000004.1"/>
</dbReference>
<dbReference type="Proteomes" id="UP001589867">
    <property type="component" value="Unassembled WGS sequence"/>
</dbReference>
<dbReference type="InterPro" id="IPR001242">
    <property type="entry name" value="Condensation_dom"/>
</dbReference>
<organism evidence="3 4">
    <name type="scientific">Phytohabitans kaempferiae</name>
    <dbReference type="NCBI Taxonomy" id="1620943"/>
    <lineage>
        <taxon>Bacteria</taxon>
        <taxon>Bacillati</taxon>
        <taxon>Actinomycetota</taxon>
        <taxon>Actinomycetes</taxon>
        <taxon>Micromonosporales</taxon>
        <taxon>Micromonosporaceae</taxon>
    </lineage>
</organism>